<dbReference type="Proteomes" id="UP000587760">
    <property type="component" value="Unassembled WGS sequence"/>
</dbReference>
<dbReference type="PROSITE" id="PS50928">
    <property type="entry name" value="ABC_TM1"/>
    <property type="match status" value="1"/>
</dbReference>
<dbReference type="Gene3D" id="1.10.3720.10">
    <property type="entry name" value="MetI-like"/>
    <property type="match status" value="1"/>
</dbReference>
<dbReference type="PANTHER" id="PTHR47314:SF1">
    <property type="entry name" value="MALTOSE_MALTODEXTRIN TRANSPORT SYSTEM PERMEASE PROTEIN MALF"/>
    <property type="match status" value="1"/>
</dbReference>
<organism evidence="12 13">
    <name type="scientific">Spirochaeta isovalerica</name>
    <dbReference type="NCBI Taxonomy" id="150"/>
    <lineage>
        <taxon>Bacteria</taxon>
        <taxon>Pseudomonadati</taxon>
        <taxon>Spirochaetota</taxon>
        <taxon>Spirochaetia</taxon>
        <taxon>Spirochaetales</taxon>
        <taxon>Spirochaetaceae</taxon>
        <taxon>Spirochaeta</taxon>
    </lineage>
</organism>
<evidence type="ECO:0000256" key="1">
    <source>
        <dbReference type="ARBA" id="ARBA00004651"/>
    </source>
</evidence>
<evidence type="ECO:0000256" key="2">
    <source>
        <dbReference type="ARBA" id="ARBA00009047"/>
    </source>
</evidence>
<name>A0A841RCW5_9SPIO</name>
<keyword evidence="3 9" id="KW-0813">Transport</keyword>
<keyword evidence="5 10" id="KW-0762">Sugar transport</keyword>
<keyword evidence="4 10" id="KW-1003">Cell membrane</keyword>
<feature type="transmembrane region" description="Helical" evidence="9">
    <location>
        <begin position="46"/>
        <end position="67"/>
    </location>
</feature>
<gene>
    <name evidence="12" type="ORF">HNR50_002750</name>
</gene>
<feature type="transmembrane region" description="Helical" evidence="9">
    <location>
        <begin position="256"/>
        <end position="278"/>
    </location>
</feature>
<evidence type="ECO:0000259" key="11">
    <source>
        <dbReference type="PROSITE" id="PS50928"/>
    </source>
</evidence>
<sequence>MNSQVVLTALGQVSGTVFWMLVGFLLIEVSIWAVGNKVLKNKNTLVAMLVTPAFVGLGLLLVFPLLYEVVLAFSNMNLYHFRNPEFSLLNGLENFKRVFTKPVLQTTTFFPVLLRTFLWTSQVLIHASVGMLLAMLLNRPNLKFKNIYRAILILPWAMPQVISALTWRSEFNFEYGFPNILLNKIGLPGIQWKADALWNFIAMVLTNVWLGIPFMMVISLGGLQSISDEFYEAADMDGASGWTKFQKITLPLMKPVLAPSVMLGIIWTFNNFNIPYFINEMKLESSEILVTALFRAAFNFSQYGFSAAFALIIFALLFSMTLIYVKWTGALKGVTD</sequence>
<accession>A0A841RCW5</accession>
<keyword evidence="13" id="KW-1185">Reference proteome</keyword>
<dbReference type="GO" id="GO:0042956">
    <property type="term" value="P:maltodextrin transmembrane transport"/>
    <property type="evidence" value="ECO:0007669"/>
    <property type="project" value="TreeGrafter"/>
</dbReference>
<dbReference type="InterPro" id="IPR000515">
    <property type="entry name" value="MetI-like"/>
</dbReference>
<dbReference type="GO" id="GO:0015423">
    <property type="term" value="F:ABC-type maltose transporter activity"/>
    <property type="evidence" value="ECO:0007669"/>
    <property type="project" value="TreeGrafter"/>
</dbReference>
<keyword evidence="6 9" id="KW-0812">Transmembrane</keyword>
<evidence type="ECO:0000256" key="7">
    <source>
        <dbReference type="ARBA" id="ARBA00022989"/>
    </source>
</evidence>
<proteinExistence type="inferred from homology"/>
<evidence type="ECO:0000256" key="9">
    <source>
        <dbReference type="RuleBase" id="RU363032"/>
    </source>
</evidence>
<evidence type="ECO:0000313" key="13">
    <source>
        <dbReference type="Proteomes" id="UP000587760"/>
    </source>
</evidence>
<evidence type="ECO:0000256" key="10">
    <source>
        <dbReference type="RuleBase" id="RU367050"/>
    </source>
</evidence>
<dbReference type="CDD" id="cd06261">
    <property type="entry name" value="TM_PBP2"/>
    <property type="match status" value="1"/>
</dbReference>
<dbReference type="InterPro" id="IPR035906">
    <property type="entry name" value="MetI-like_sf"/>
</dbReference>
<evidence type="ECO:0000256" key="6">
    <source>
        <dbReference type="ARBA" id="ARBA00022692"/>
    </source>
</evidence>
<keyword evidence="7 9" id="KW-1133">Transmembrane helix</keyword>
<dbReference type="GO" id="GO:1990060">
    <property type="term" value="C:maltose transport complex"/>
    <property type="evidence" value="ECO:0007669"/>
    <property type="project" value="TreeGrafter"/>
</dbReference>
<dbReference type="EMBL" id="JACHGJ010000005">
    <property type="protein sequence ID" value="MBB6481077.1"/>
    <property type="molecule type" value="Genomic_DNA"/>
</dbReference>
<feature type="transmembrane region" description="Helical" evidence="9">
    <location>
        <begin position="117"/>
        <end position="138"/>
    </location>
</feature>
<dbReference type="SUPFAM" id="SSF160964">
    <property type="entry name" value="MalF N-terminal region-like"/>
    <property type="match status" value="1"/>
</dbReference>
<feature type="transmembrane region" description="Helical" evidence="9">
    <location>
        <begin position="303"/>
        <end position="325"/>
    </location>
</feature>
<evidence type="ECO:0000256" key="4">
    <source>
        <dbReference type="ARBA" id="ARBA00022475"/>
    </source>
</evidence>
<evidence type="ECO:0000256" key="8">
    <source>
        <dbReference type="ARBA" id="ARBA00023136"/>
    </source>
</evidence>
<comment type="similarity">
    <text evidence="2 10">Belongs to the binding-protein-dependent transport system permease family. MalFG subfamily.</text>
</comment>
<protein>
    <recommendedName>
        <fullName evidence="10">Maltose/maltodextrin transport system permease protein</fullName>
    </recommendedName>
</protein>
<comment type="function">
    <text evidence="10">Part of the ABC transporter complex MalEFGK involved in maltose/maltodextrin import. Probably responsible for the translocation of the substrate across the membrane.</text>
</comment>
<comment type="caution">
    <text evidence="12">The sequence shown here is derived from an EMBL/GenBank/DDBJ whole genome shotgun (WGS) entry which is preliminary data.</text>
</comment>
<evidence type="ECO:0000313" key="12">
    <source>
        <dbReference type="EMBL" id="MBB6481077.1"/>
    </source>
</evidence>
<dbReference type="PANTHER" id="PTHR47314">
    <property type="entry name" value="MALTOSE/MALTODEXTRIN TRANSPORT SYSTEM PERMEASE PROTEIN MALF"/>
    <property type="match status" value="1"/>
</dbReference>
<dbReference type="RefSeq" id="WP_184747323.1">
    <property type="nucleotide sequence ID" value="NZ_JACHGJ010000005.1"/>
</dbReference>
<dbReference type="Pfam" id="PF00528">
    <property type="entry name" value="BPD_transp_1"/>
    <property type="match status" value="1"/>
</dbReference>
<feature type="transmembrane region" description="Helical" evidence="9">
    <location>
        <begin position="196"/>
        <end position="218"/>
    </location>
</feature>
<feature type="domain" description="ABC transmembrane type-1" evidence="11">
    <location>
        <begin position="112"/>
        <end position="324"/>
    </location>
</feature>
<dbReference type="SUPFAM" id="SSF161098">
    <property type="entry name" value="MetI-like"/>
    <property type="match status" value="1"/>
</dbReference>
<reference evidence="12 13" key="1">
    <citation type="submission" date="2020-08" db="EMBL/GenBank/DDBJ databases">
        <title>Genomic Encyclopedia of Type Strains, Phase IV (KMG-IV): sequencing the most valuable type-strain genomes for metagenomic binning, comparative biology and taxonomic classification.</title>
        <authorList>
            <person name="Goeker M."/>
        </authorList>
    </citation>
    <scope>NUCLEOTIDE SEQUENCE [LARGE SCALE GENOMIC DNA]</scope>
    <source>
        <strain evidence="12 13">DSM 2461</strain>
    </source>
</reference>
<evidence type="ECO:0000256" key="5">
    <source>
        <dbReference type="ARBA" id="ARBA00022597"/>
    </source>
</evidence>
<evidence type="ECO:0000256" key="3">
    <source>
        <dbReference type="ARBA" id="ARBA00022448"/>
    </source>
</evidence>
<feature type="transmembrane region" description="Helical" evidence="9">
    <location>
        <begin position="16"/>
        <end position="34"/>
    </location>
</feature>
<dbReference type="AlphaFoldDB" id="A0A841RCW5"/>
<keyword evidence="8 9" id="KW-0472">Membrane</keyword>
<comment type="subcellular location">
    <subcellularLocation>
        <location evidence="1 9">Cell membrane</location>
        <topology evidence="1 9">Multi-pass membrane protein</topology>
    </subcellularLocation>
</comment>
<feature type="transmembrane region" description="Helical" evidence="9">
    <location>
        <begin position="150"/>
        <end position="167"/>
    </location>
</feature>